<comment type="caution">
    <text evidence="2">The sequence shown here is derived from an EMBL/GenBank/DDBJ whole genome shotgun (WGS) entry which is preliminary data.</text>
</comment>
<name>A0A919M606_9ACTN</name>
<dbReference type="Proteomes" id="UP000619479">
    <property type="component" value="Unassembled WGS sequence"/>
</dbReference>
<evidence type="ECO:0000259" key="1">
    <source>
        <dbReference type="Pfam" id="PF19993"/>
    </source>
</evidence>
<dbReference type="InterPro" id="IPR045528">
    <property type="entry name" value="DO-GTPase2"/>
</dbReference>
<evidence type="ECO:0000313" key="2">
    <source>
        <dbReference type="EMBL" id="GID67222.1"/>
    </source>
</evidence>
<evidence type="ECO:0000313" key="3">
    <source>
        <dbReference type="Proteomes" id="UP000619479"/>
    </source>
</evidence>
<dbReference type="EMBL" id="BOMH01000038">
    <property type="protein sequence ID" value="GID67222.1"/>
    <property type="molecule type" value="Genomic_DNA"/>
</dbReference>
<proteinExistence type="predicted"/>
<protein>
    <recommendedName>
        <fullName evidence="1">Double-GTPase 2 domain-containing protein</fullName>
    </recommendedName>
</protein>
<feature type="domain" description="Double-GTPase 2" evidence="1">
    <location>
        <begin position="10"/>
        <end position="201"/>
    </location>
</feature>
<sequence length="350" mass="38978">MADAIPAIQVTMLGGTGSGKTTYLVGMYAHLSAGLGNFFLHADNRDVDLDLASAWDAMIEDGLLPQPTTEEGGLQVFDFTFRYGVDPLLRLNWVDYRGGVIRDRDSSKQDVSQLVARLGETDSVYITLDGALLADVLEKKPAAETKLQSAIGRYARTLGEIADQRDTQNLIPPSVVLLITKGDLLRSLLPGDVAQRERQAREWAQKLLPQVFRHDWDVAVCIVSIGRIGRLTSSRVDPGELAPFRIDRPMVFSLYSYYRRAAIAFAAIAGKAEQETADHQRTRDDSRRTLLGRLLNGKQQQQLDARMGDLRRYHDVMEGLAAECRLRCDILADELLDTPMYIEGAWTAVR</sequence>
<accession>A0A919M606</accession>
<keyword evidence="3" id="KW-1185">Reference proteome</keyword>
<organism evidence="2 3">
    <name type="scientific">Actinoplanes cyaneus</name>
    <dbReference type="NCBI Taxonomy" id="52696"/>
    <lineage>
        <taxon>Bacteria</taxon>
        <taxon>Bacillati</taxon>
        <taxon>Actinomycetota</taxon>
        <taxon>Actinomycetes</taxon>
        <taxon>Micromonosporales</taxon>
        <taxon>Micromonosporaceae</taxon>
        <taxon>Actinoplanes</taxon>
    </lineage>
</organism>
<dbReference type="AlphaFoldDB" id="A0A919M606"/>
<dbReference type="Pfam" id="PF19993">
    <property type="entry name" value="DO-GTPase2"/>
    <property type="match status" value="1"/>
</dbReference>
<reference evidence="2" key="1">
    <citation type="submission" date="2021-01" db="EMBL/GenBank/DDBJ databases">
        <title>Whole genome shotgun sequence of Actinoplanes cyaneus NBRC 14990.</title>
        <authorList>
            <person name="Komaki H."/>
            <person name="Tamura T."/>
        </authorList>
    </citation>
    <scope>NUCLEOTIDE SEQUENCE</scope>
    <source>
        <strain evidence="2">NBRC 14990</strain>
    </source>
</reference>
<dbReference type="RefSeq" id="WP_203744718.1">
    <property type="nucleotide sequence ID" value="NZ_BAAAUC010000004.1"/>
</dbReference>
<gene>
    <name evidence="2" type="ORF">Acy02nite_51030</name>
</gene>